<dbReference type="AlphaFoldDB" id="A0A6A4P9L5"/>
<sequence length="73" mass="7849">MIKCVITLSCDTTSLYAKPFLLNFSILKSLKVDINYKKAPHITKVMWKSPSLAIVKINTGGAAHGAPGGILYG</sequence>
<name>A0A6A4P9L5_LUPAL</name>
<protein>
    <submittedName>
        <fullName evidence="1">Uncharacterized protein</fullName>
    </submittedName>
</protein>
<proteinExistence type="predicted"/>
<keyword evidence="2" id="KW-1185">Reference proteome</keyword>
<reference evidence="2" key="1">
    <citation type="journal article" date="2020" name="Nat. Commun.">
        <title>Genome sequence of the cluster root forming white lupin.</title>
        <authorList>
            <person name="Hufnagel B."/>
            <person name="Marques A."/>
            <person name="Soriano A."/>
            <person name="Marques L."/>
            <person name="Divol F."/>
            <person name="Doumas P."/>
            <person name="Sallet E."/>
            <person name="Mancinotti D."/>
            <person name="Carrere S."/>
            <person name="Marande W."/>
            <person name="Arribat S."/>
            <person name="Keller J."/>
            <person name="Huneau C."/>
            <person name="Blein T."/>
            <person name="Aime D."/>
            <person name="Laguerre M."/>
            <person name="Taylor J."/>
            <person name="Schubert V."/>
            <person name="Nelson M."/>
            <person name="Geu-Flores F."/>
            <person name="Crespi M."/>
            <person name="Gallardo-Guerrero K."/>
            <person name="Delaux P.-M."/>
            <person name="Salse J."/>
            <person name="Berges H."/>
            <person name="Guyot R."/>
            <person name="Gouzy J."/>
            <person name="Peret B."/>
        </authorList>
    </citation>
    <scope>NUCLEOTIDE SEQUENCE [LARGE SCALE GENOMIC DNA]</scope>
    <source>
        <strain evidence="2">cv. Amiga</strain>
    </source>
</reference>
<accession>A0A6A4P9L5</accession>
<evidence type="ECO:0000313" key="1">
    <source>
        <dbReference type="EMBL" id="KAE9597414.1"/>
    </source>
</evidence>
<dbReference type="Proteomes" id="UP000447434">
    <property type="component" value="Chromosome 16"/>
</dbReference>
<dbReference type="EMBL" id="WOCE01000016">
    <property type="protein sequence ID" value="KAE9597414.1"/>
    <property type="molecule type" value="Genomic_DNA"/>
</dbReference>
<organism evidence="1 2">
    <name type="scientific">Lupinus albus</name>
    <name type="common">White lupine</name>
    <name type="synonym">Lupinus termis</name>
    <dbReference type="NCBI Taxonomy" id="3870"/>
    <lineage>
        <taxon>Eukaryota</taxon>
        <taxon>Viridiplantae</taxon>
        <taxon>Streptophyta</taxon>
        <taxon>Embryophyta</taxon>
        <taxon>Tracheophyta</taxon>
        <taxon>Spermatophyta</taxon>
        <taxon>Magnoliopsida</taxon>
        <taxon>eudicotyledons</taxon>
        <taxon>Gunneridae</taxon>
        <taxon>Pentapetalae</taxon>
        <taxon>rosids</taxon>
        <taxon>fabids</taxon>
        <taxon>Fabales</taxon>
        <taxon>Fabaceae</taxon>
        <taxon>Papilionoideae</taxon>
        <taxon>50 kb inversion clade</taxon>
        <taxon>genistoids sensu lato</taxon>
        <taxon>core genistoids</taxon>
        <taxon>Genisteae</taxon>
        <taxon>Lupinus</taxon>
    </lineage>
</organism>
<gene>
    <name evidence="1" type="ORF">Lalb_Chr16g0386261</name>
</gene>
<evidence type="ECO:0000313" key="2">
    <source>
        <dbReference type="Proteomes" id="UP000447434"/>
    </source>
</evidence>
<comment type="caution">
    <text evidence="1">The sequence shown here is derived from an EMBL/GenBank/DDBJ whole genome shotgun (WGS) entry which is preliminary data.</text>
</comment>